<evidence type="ECO:0000256" key="3">
    <source>
        <dbReference type="ARBA" id="ARBA00022840"/>
    </source>
</evidence>
<dbReference type="OrthoDB" id="202825at2759"/>
<feature type="compositionally biased region" description="Acidic residues" evidence="4">
    <location>
        <begin position="144"/>
        <end position="155"/>
    </location>
</feature>
<gene>
    <name evidence="6" type="ORF">OTI717_LOCUS1045</name>
    <name evidence="5" type="ORF">RFH988_LOCUS1684</name>
</gene>
<proteinExistence type="predicted"/>
<evidence type="ECO:0000256" key="2">
    <source>
        <dbReference type="ARBA" id="ARBA00022741"/>
    </source>
</evidence>
<organism evidence="5 7">
    <name type="scientific">Rotaria sordida</name>
    <dbReference type="NCBI Taxonomy" id="392033"/>
    <lineage>
        <taxon>Eukaryota</taxon>
        <taxon>Metazoa</taxon>
        <taxon>Spiralia</taxon>
        <taxon>Gnathifera</taxon>
        <taxon>Rotifera</taxon>
        <taxon>Eurotatoria</taxon>
        <taxon>Bdelloidea</taxon>
        <taxon>Philodinida</taxon>
        <taxon>Philodinidae</taxon>
        <taxon>Rotaria</taxon>
    </lineage>
</organism>
<dbReference type="GO" id="GO:0015631">
    <property type="term" value="F:tubulin binding"/>
    <property type="evidence" value="ECO:0007669"/>
    <property type="project" value="TreeGrafter"/>
</dbReference>
<dbReference type="GO" id="GO:0070740">
    <property type="term" value="F:tubulin-glutamic acid ligase activity"/>
    <property type="evidence" value="ECO:0007669"/>
    <property type="project" value="TreeGrafter"/>
</dbReference>
<evidence type="ECO:0000313" key="5">
    <source>
        <dbReference type="EMBL" id="CAF0758153.1"/>
    </source>
</evidence>
<feature type="compositionally biased region" description="Polar residues" evidence="4">
    <location>
        <begin position="249"/>
        <end position="267"/>
    </location>
</feature>
<evidence type="ECO:0000256" key="4">
    <source>
        <dbReference type="SAM" id="MobiDB-lite"/>
    </source>
</evidence>
<dbReference type="SUPFAM" id="SSF56059">
    <property type="entry name" value="Glutathione synthetase ATP-binding domain-like"/>
    <property type="match status" value="1"/>
</dbReference>
<sequence length="1090" mass="125749">MDSTNDTLKILPTSDPLISSKNNHIKKTNTLLSKALHIEQNVQHLNKFISNSQSNFPSDDFLSRTQFNITPEIINQLNQNQSPISRRPRVKWITRHTTLHNSINLQTNSLNDFQTKSMTDKNIKHDIQLNPNIPISDITTKEFDDNDDDDDDNDDEYQNYIEKIYQDDMDQTLKFTNTSVLTSEDEENDNNNNNNNNYVSEDNDQEPLDNIKDFIDQETQVVLVESISKKKLKSPRRRKTKSSPRRTKQSNALPNSPSMLLSTPNQVTPTSDLTTLTTPIKASASIAKIEENNGIKSLITVDTSKARSNLQIVRLCLRELGWKEYSHGTTLDCDIYWHSSSFYEGNTNFTFSSGRVNKFPGMGDLLRKVHLTRLLNNMRLLFPNDYDFYPKTWFLPEQSQQFKDDVRYIHHLDKKHNRSLTTFIVKPSDGSQGEGIYLLRDPSHIITSNRPHVIQEYIDKPLLMNGLKFDLRIYVLILNLYPLEIYLYDEGLARFATVDYKAPSTENLHQTFMHLTNYSLNKRSASYKHPIDDKQTDGSKRKLSLVWKQLSEMFSKEKVERTKNLIVEMINKTILAILPELRIEYEFELPLGKKQNLSCFQIIGFDVILNDHLKPILLEVNSNPSLRIDFDKYEAGKTIYQPSPIDEEIKKPLVLETLKLAIPKKKLDTITRHAQFQANDEIIAQRVEKVAQRRVEERSEKIKSARKTRFDMKLNPFFSRPLESIAKEFVRQQHGPQQFEQQKFHSTSPTYPMISSQSHEDITAYSFINHNHRHEPMKSYRKIIKTSKQYRYSTDDDDENGSPTTTVVSENHISINTKQPSIKSAFNRPGTTTDAVMIKSINTLKLIFPSDHHKTKYRPLFLVDNIAYIYIHLVVMLGYKTMTGGQFRSFANICGIINETITAPSIDILYYQILRKWQQFVARTTLTGKSNIINRLPSGTNLVNLMLRLPFAAFIEAFFLLSQRKFPNTQNLLDSVDQLLNICLRHLNSVLQRPISPLIYQSNQYLLHRSAKNHNTPNSSSSNIRSNVGIVRSPTATSMHHTTIVPTSAPVPRNHNHQNNSSTKSIDDKTKQNMTKQSTKSVFPLFFDVL</sequence>
<feature type="region of interest" description="Disordered" evidence="4">
    <location>
        <begin position="226"/>
        <end position="272"/>
    </location>
</feature>
<dbReference type="Gene3D" id="3.30.470.20">
    <property type="entry name" value="ATP-grasp fold, B domain"/>
    <property type="match status" value="1"/>
</dbReference>
<dbReference type="Proteomes" id="UP000663823">
    <property type="component" value="Unassembled WGS sequence"/>
</dbReference>
<feature type="compositionally biased region" description="Low complexity" evidence="4">
    <location>
        <begin position="190"/>
        <end position="200"/>
    </location>
</feature>
<dbReference type="InterPro" id="IPR004344">
    <property type="entry name" value="TTL/TTLL_fam"/>
</dbReference>
<protein>
    <submittedName>
        <fullName evidence="5">Uncharacterized protein</fullName>
    </submittedName>
</protein>
<keyword evidence="1" id="KW-0436">Ligase</keyword>
<keyword evidence="2" id="KW-0547">Nucleotide-binding</keyword>
<dbReference type="GO" id="GO:0000226">
    <property type="term" value="P:microtubule cytoskeleton organization"/>
    <property type="evidence" value="ECO:0007669"/>
    <property type="project" value="TreeGrafter"/>
</dbReference>
<dbReference type="GO" id="GO:0036064">
    <property type="term" value="C:ciliary basal body"/>
    <property type="evidence" value="ECO:0007669"/>
    <property type="project" value="TreeGrafter"/>
</dbReference>
<name>A0A813PUW5_9BILA</name>
<evidence type="ECO:0000256" key="1">
    <source>
        <dbReference type="ARBA" id="ARBA00022598"/>
    </source>
</evidence>
<evidence type="ECO:0000313" key="7">
    <source>
        <dbReference type="Proteomes" id="UP000663882"/>
    </source>
</evidence>
<dbReference type="Pfam" id="PF03133">
    <property type="entry name" value="TTL"/>
    <property type="match status" value="1"/>
</dbReference>
<dbReference type="PROSITE" id="PS51221">
    <property type="entry name" value="TTL"/>
    <property type="match status" value="1"/>
</dbReference>
<evidence type="ECO:0000313" key="6">
    <source>
        <dbReference type="EMBL" id="CAF3489611.1"/>
    </source>
</evidence>
<dbReference type="PANTHER" id="PTHR12241">
    <property type="entry name" value="TUBULIN POLYGLUTAMYLASE"/>
    <property type="match status" value="1"/>
</dbReference>
<feature type="compositionally biased region" description="Basic residues" evidence="4">
    <location>
        <begin position="229"/>
        <end position="248"/>
    </location>
</feature>
<feature type="region of interest" description="Disordered" evidence="4">
    <location>
        <begin position="182"/>
        <end position="207"/>
    </location>
</feature>
<dbReference type="AlphaFoldDB" id="A0A813PUW5"/>
<accession>A0A813PUW5</accession>
<keyword evidence="3" id="KW-0067">ATP-binding</keyword>
<comment type="caution">
    <text evidence="5">The sequence shown here is derived from an EMBL/GenBank/DDBJ whole genome shotgun (WGS) entry which is preliminary data.</text>
</comment>
<dbReference type="EMBL" id="CAJOAX010000040">
    <property type="protein sequence ID" value="CAF3489611.1"/>
    <property type="molecule type" value="Genomic_DNA"/>
</dbReference>
<dbReference type="Proteomes" id="UP000663882">
    <property type="component" value="Unassembled WGS sequence"/>
</dbReference>
<dbReference type="EMBL" id="CAJNOO010000033">
    <property type="protein sequence ID" value="CAF0758153.1"/>
    <property type="molecule type" value="Genomic_DNA"/>
</dbReference>
<feature type="region of interest" description="Disordered" evidence="4">
    <location>
        <begin position="1043"/>
        <end position="1077"/>
    </location>
</feature>
<dbReference type="GO" id="GO:0005524">
    <property type="term" value="F:ATP binding"/>
    <property type="evidence" value="ECO:0007669"/>
    <property type="project" value="UniProtKB-KW"/>
</dbReference>
<feature type="region of interest" description="Disordered" evidence="4">
    <location>
        <begin position="134"/>
        <end position="155"/>
    </location>
</feature>
<reference evidence="5" key="1">
    <citation type="submission" date="2021-02" db="EMBL/GenBank/DDBJ databases">
        <authorList>
            <person name="Nowell W R."/>
        </authorList>
    </citation>
    <scope>NUCLEOTIDE SEQUENCE</scope>
</reference>
<dbReference type="PANTHER" id="PTHR12241:SF154">
    <property type="entry name" value="TUBULIN POLYGLUTAMYLASE TTLL11"/>
    <property type="match status" value="1"/>
</dbReference>